<proteinExistence type="predicted"/>
<gene>
    <name evidence="2" type="ORF">KME28_27075</name>
</gene>
<feature type="chain" id="PRO_5039198511" evidence="1">
    <location>
        <begin position="24"/>
        <end position="174"/>
    </location>
</feature>
<dbReference type="Pfam" id="PF14218">
    <property type="entry name" value="COP23"/>
    <property type="match status" value="1"/>
</dbReference>
<keyword evidence="1" id="KW-0732">Signal</keyword>
<reference evidence="2" key="2">
    <citation type="journal article" date="2022" name="Microbiol. Resour. Announc.">
        <title>Metagenome Sequencing to Explore Phylogenomics of Terrestrial Cyanobacteria.</title>
        <authorList>
            <person name="Ward R.D."/>
            <person name="Stajich J.E."/>
            <person name="Johansen J.R."/>
            <person name="Huntemann M."/>
            <person name="Clum A."/>
            <person name="Foster B."/>
            <person name="Foster B."/>
            <person name="Roux S."/>
            <person name="Palaniappan K."/>
            <person name="Varghese N."/>
            <person name="Mukherjee S."/>
            <person name="Reddy T.B.K."/>
            <person name="Daum C."/>
            <person name="Copeland A."/>
            <person name="Chen I.A."/>
            <person name="Ivanova N.N."/>
            <person name="Kyrpides N.C."/>
            <person name="Shapiro N."/>
            <person name="Eloe-Fadrosh E.A."/>
            <person name="Pietrasiak N."/>
        </authorList>
    </citation>
    <scope>NUCLEOTIDE SEQUENCE</scope>
    <source>
        <strain evidence="2">HA4357-MV3</strain>
    </source>
</reference>
<protein>
    <submittedName>
        <fullName evidence="2">COP23 domain-containing protein</fullName>
    </submittedName>
</protein>
<comment type="caution">
    <text evidence="2">The sequence shown here is derived from an EMBL/GenBank/DDBJ whole genome shotgun (WGS) entry which is preliminary data.</text>
</comment>
<evidence type="ECO:0000256" key="1">
    <source>
        <dbReference type="SAM" id="SignalP"/>
    </source>
</evidence>
<dbReference type="InterPro" id="IPR025478">
    <property type="entry name" value="COP23"/>
</dbReference>
<feature type="signal peptide" evidence="1">
    <location>
        <begin position="1"/>
        <end position="23"/>
    </location>
</feature>
<evidence type="ECO:0000313" key="3">
    <source>
        <dbReference type="Proteomes" id="UP000813215"/>
    </source>
</evidence>
<evidence type="ECO:0000313" key="2">
    <source>
        <dbReference type="EMBL" id="MBW4435275.1"/>
    </source>
</evidence>
<dbReference type="AlphaFoldDB" id="A0A9E3HF17"/>
<dbReference type="Proteomes" id="UP000813215">
    <property type="component" value="Unassembled WGS sequence"/>
</dbReference>
<name>A0A9E3HF17_9NOST</name>
<reference evidence="2" key="1">
    <citation type="submission" date="2021-05" db="EMBL/GenBank/DDBJ databases">
        <authorList>
            <person name="Pietrasiak N."/>
            <person name="Ward R."/>
            <person name="Stajich J.E."/>
            <person name="Kurbessoian T."/>
        </authorList>
    </citation>
    <scope>NUCLEOTIDE SEQUENCE</scope>
    <source>
        <strain evidence="2">HA4357-MV3</strain>
    </source>
</reference>
<organism evidence="2 3">
    <name type="scientific">Pelatocladus maniniholoensis HA4357-MV3</name>
    <dbReference type="NCBI Taxonomy" id="1117104"/>
    <lineage>
        <taxon>Bacteria</taxon>
        <taxon>Bacillati</taxon>
        <taxon>Cyanobacteriota</taxon>
        <taxon>Cyanophyceae</taxon>
        <taxon>Nostocales</taxon>
        <taxon>Nostocaceae</taxon>
        <taxon>Pelatocladus</taxon>
    </lineage>
</organism>
<dbReference type="EMBL" id="JAHHHW010000158">
    <property type="protein sequence ID" value="MBW4435275.1"/>
    <property type="molecule type" value="Genomic_DNA"/>
</dbReference>
<sequence length="174" mass="19147">MNKHLYWVTILGMSSILASPALAVVAQPSKVASTMKVTCKTDTATPTVVASFSEQKSANDLKILSFLPEYFSSQAAVQNCEKTAKTLQALYQTGRANYLTNDKSNAQPVICAVERRGIGCNHYSAQVLFALDGKVNSSQALYQMLGSDFKQSQPPDSRTVGKIYTDIRPRWLRF</sequence>
<accession>A0A9E3HF17</accession>